<protein>
    <recommendedName>
        <fullName evidence="5">DNA-directed RNA polymerase subunit alpha</fullName>
    </recommendedName>
</protein>
<evidence type="ECO:0000259" key="2">
    <source>
        <dbReference type="Pfam" id="PF04545"/>
    </source>
</evidence>
<dbReference type="InterPro" id="IPR036388">
    <property type="entry name" value="WH-like_DNA-bd_sf"/>
</dbReference>
<name>A0A0G1L3K9_9BACT</name>
<gene>
    <name evidence="3" type="ORF">UW92_C0035G0005</name>
</gene>
<dbReference type="SUPFAM" id="SSF47789">
    <property type="entry name" value="C-terminal domain of RNA polymerase alpha subunit"/>
    <property type="match status" value="1"/>
</dbReference>
<dbReference type="Proteomes" id="UP000033966">
    <property type="component" value="Unassembled WGS sequence"/>
</dbReference>
<sequence length="197" mass="22680">MNDKIFIADIFDVVLGALKKESLINDQRYQIAKLRLVNGMTYEEIGPLFGLTRERVRQIFQVTKKDIKRGLKKIFEWASRDNNSVLVKKNNELVAFLSAFTEEVDGIVGLVEIGRRYKENISIESNMQLSVGEDIENLGFSVRTLNILRYFAGGTVKTDLDITKYSEKDFLRARNMGRVSVEEIKRVLTRRGLKLKE</sequence>
<dbReference type="SUPFAM" id="SSF88659">
    <property type="entry name" value="Sigma3 and sigma4 domains of RNA polymerase sigma factors"/>
    <property type="match status" value="1"/>
</dbReference>
<comment type="caution">
    <text evidence="3">The sequence shown here is derived from an EMBL/GenBank/DDBJ whole genome shotgun (WGS) entry which is preliminary data.</text>
</comment>
<feature type="domain" description="RNA polymerase sigma-70 region 4" evidence="2">
    <location>
        <begin position="30"/>
        <end position="59"/>
    </location>
</feature>
<dbReference type="Gene3D" id="1.10.10.10">
    <property type="entry name" value="Winged helix-like DNA-binding domain superfamily/Winged helix DNA-binding domain"/>
    <property type="match status" value="1"/>
</dbReference>
<dbReference type="PRINTS" id="PR00046">
    <property type="entry name" value="SIGMA70FCT"/>
</dbReference>
<dbReference type="Pfam" id="PF03118">
    <property type="entry name" value="RNA_pol_A_CTD"/>
    <property type="match status" value="1"/>
</dbReference>
<evidence type="ECO:0000259" key="1">
    <source>
        <dbReference type="Pfam" id="PF03118"/>
    </source>
</evidence>
<dbReference type="InterPro" id="IPR011260">
    <property type="entry name" value="RNAP_asu_C"/>
</dbReference>
<dbReference type="InterPro" id="IPR000943">
    <property type="entry name" value="RNA_pol_sigma70"/>
</dbReference>
<accession>A0A0G1L3K9</accession>
<dbReference type="AlphaFoldDB" id="A0A0G1L3K9"/>
<reference evidence="3 4" key="1">
    <citation type="journal article" date="2015" name="Nature">
        <title>rRNA introns, odd ribosomes, and small enigmatic genomes across a large radiation of phyla.</title>
        <authorList>
            <person name="Brown C.T."/>
            <person name="Hug L.A."/>
            <person name="Thomas B.C."/>
            <person name="Sharon I."/>
            <person name="Castelle C.J."/>
            <person name="Singh A."/>
            <person name="Wilkins M.J."/>
            <person name="Williams K.H."/>
            <person name="Banfield J.F."/>
        </authorList>
    </citation>
    <scope>NUCLEOTIDE SEQUENCE [LARGE SCALE GENOMIC DNA]</scope>
</reference>
<evidence type="ECO:0000313" key="3">
    <source>
        <dbReference type="EMBL" id="KKT90551.1"/>
    </source>
</evidence>
<dbReference type="InterPro" id="IPR007630">
    <property type="entry name" value="RNA_pol_sigma70_r4"/>
</dbReference>
<dbReference type="GO" id="GO:0003899">
    <property type="term" value="F:DNA-directed RNA polymerase activity"/>
    <property type="evidence" value="ECO:0007669"/>
    <property type="project" value="InterPro"/>
</dbReference>
<dbReference type="InterPro" id="IPR013324">
    <property type="entry name" value="RNA_pol_sigma_r3/r4-like"/>
</dbReference>
<dbReference type="EMBL" id="LCKF01000035">
    <property type="protein sequence ID" value="KKT90551.1"/>
    <property type="molecule type" value="Genomic_DNA"/>
</dbReference>
<organism evidence="3 4">
    <name type="scientific">Candidatus Jorgensenbacteria bacterium GW2011_GWA2_45_13</name>
    <dbReference type="NCBI Taxonomy" id="1618662"/>
    <lineage>
        <taxon>Bacteria</taxon>
        <taxon>Candidatus Joergenseniibacteriota</taxon>
    </lineage>
</organism>
<proteinExistence type="predicted"/>
<feature type="domain" description="RNA polymerase alpha subunit C-terminal" evidence="1">
    <location>
        <begin position="132"/>
        <end position="189"/>
    </location>
</feature>
<evidence type="ECO:0000313" key="4">
    <source>
        <dbReference type="Proteomes" id="UP000033966"/>
    </source>
</evidence>
<dbReference type="Pfam" id="PF04545">
    <property type="entry name" value="Sigma70_r4"/>
    <property type="match status" value="1"/>
</dbReference>
<dbReference type="GO" id="GO:0006352">
    <property type="term" value="P:DNA-templated transcription initiation"/>
    <property type="evidence" value="ECO:0007669"/>
    <property type="project" value="InterPro"/>
</dbReference>
<evidence type="ECO:0008006" key="5">
    <source>
        <dbReference type="Google" id="ProtNLM"/>
    </source>
</evidence>
<dbReference type="Gene3D" id="1.10.150.20">
    <property type="entry name" value="5' to 3' exonuclease, C-terminal subdomain"/>
    <property type="match status" value="1"/>
</dbReference>
<dbReference type="GO" id="GO:0003677">
    <property type="term" value="F:DNA binding"/>
    <property type="evidence" value="ECO:0007669"/>
    <property type="project" value="InterPro"/>
</dbReference>
<dbReference type="GO" id="GO:0003700">
    <property type="term" value="F:DNA-binding transcription factor activity"/>
    <property type="evidence" value="ECO:0007669"/>
    <property type="project" value="InterPro"/>
</dbReference>